<dbReference type="PANTHER" id="PTHR35526">
    <property type="entry name" value="ANTI-SIGMA-F FACTOR RSBW-RELATED"/>
    <property type="match status" value="1"/>
</dbReference>
<dbReference type="RefSeq" id="WP_192758306.1">
    <property type="nucleotide sequence ID" value="NZ_JADBDZ010000001.1"/>
</dbReference>
<dbReference type="Proteomes" id="UP000627838">
    <property type="component" value="Unassembled WGS sequence"/>
</dbReference>
<keyword evidence="1" id="KW-0418">Kinase</keyword>
<dbReference type="Pfam" id="PF13581">
    <property type="entry name" value="HATPase_c_2"/>
    <property type="match status" value="1"/>
</dbReference>
<keyword evidence="1" id="KW-0808">Transferase</keyword>
<feature type="domain" description="Histidine kinase/HSP90-like ATPase" evidence="2">
    <location>
        <begin position="19"/>
        <end position="121"/>
    </location>
</feature>
<gene>
    <name evidence="3" type="ORF">H4W34_001272</name>
</gene>
<evidence type="ECO:0000259" key="2">
    <source>
        <dbReference type="Pfam" id="PF13581"/>
    </source>
</evidence>
<evidence type="ECO:0000313" key="3">
    <source>
        <dbReference type="EMBL" id="MBE1531439.1"/>
    </source>
</evidence>
<reference evidence="3 4" key="1">
    <citation type="submission" date="2020-10" db="EMBL/GenBank/DDBJ databases">
        <title>Sequencing the genomes of 1000 actinobacteria strains.</title>
        <authorList>
            <person name="Klenk H.-P."/>
        </authorList>
    </citation>
    <scope>NUCLEOTIDE SEQUENCE [LARGE SCALE GENOMIC DNA]</scope>
    <source>
        <strain evidence="3 4">DSM 46744</strain>
    </source>
</reference>
<dbReference type="Gene3D" id="3.30.565.10">
    <property type="entry name" value="Histidine kinase-like ATPase, C-terminal domain"/>
    <property type="match status" value="1"/>
</dbReference>
<name>A0ABR9JLK1_9ACTN</name>
<dbReference type="CDD" id="cd16936">
    <property type="entry name" value="HATPase_RsbW-like"/>
    <property type="match status" value="1"/>
</dbReference>
<sequence>MNGPDGRGDARFAGAAGVDVRAVRRWVRREIERLGAVRTDLGDVDLMVDEIAANALRHTASGRSGGGVGASVREAAGVVRVEITDDGGAASLPVAGAVTDAWAEGGRGLALVAALAERWGFDVGDGSRRRVTVWFEVGRR</sequence>
<organism evidence="3 4">
    <name type="scientific">Actinomadura algeriensis</name>
    <dbReference type="NCBI Taxonomy" id="1679523"/>
    <lineage>
        <taxon>Bacteria</taxon>
        <taxon>Bacillati</taxon>
        <taxon>Actinomycetota</taxon>
        <taxon>Actinomycetes</taxon>
        <taxon>Streptosporangiales</taxon>
        <taxon>Thermomonosporaceae</taxon>
        <taxon>Actinomadura</taxon>
    </lineage>
</organism>
<keyword evidence="4" id="KW-1185">Reference proteome</keyword>
<dbReference type="InterPro" id="IPR050267">
    <property type="entry name" value="Anti-sigma-factor_SerPK"/>
</dbReference>
<evidence type="ECO:0000256" key="1">
    <source>
        <dbReference type="ARBA" id="ARBA00022527"/>
    </source>
</evidence>
<protein>
    <submittedName>
        <fullName evidence="3">Anti-sigma regulatory factor (Ser/Thr protein kinase)</fullName>
    </submittedName>
</protein>
<dbReference type="InterPro" id="IPR003594">
    <property type="entry name" value="HATPase_dom"/>
</dbReference>
<keyword evidence="1" id="KW-0723">Serine/threonine-protein kinase</keyword>
<dbReference type="InterPro" id="IPR036890">
    <property type="entry name" value="HATPase_C_sf"/>
</dbReference>
<proteinExistence type="predicted"/>
<dbReference type="PANTHER" id="PTHR35526:SF3">
    <property type="entry name" value="ANTI-SIGMA-F FACTOR RSBW"/>
    <property type="match status" value="1"/>
</dbReference>
<dbReference type="EMBL" id="JADBDZ010000001">
    <property type="protein sequence ID" value="MBE1531439.1"/>
    <property type="molecule type" value="Genomic_DNA"/>
</dbReference>
<dbReference type="SUPFAM" id="SSF55874">
    <property type="entry name" value="ATPase domain of HSP90 chaperone/DNA topoisomerase II/histidine kinase"/>
    <property type="match status" value="1"/>
</dbReference>
<accession>A0ABR9JLK1</accession>
<comment type="caution">
    <text evidence="3">The sequence shown here is derived from an EMBL/GenBank/DDBJ whole genome shotgun (WGS) entry which is preliminary data.</text>
</comment>
<evidence type="ECO:0000313" key="4">
    <source>
        <dbReference type="Proteomes" id="UP000627838"/>
    </source>
</evidence>